<dbReference type="EMBL" id="CATZAR010000003">
    <property type="protein sequence ID" value="CAJ0788530.1"/>
    <property type="molecule type" value="Genomic_DNA"/>
</dbReference>
<evidence type="ECO:0000313" key="15">
    <source>
        <dbReference type="EMBL" id="CAJ0788530.1"/>
    </source>
</evidence>
<accession>A0ABM9JBX1</accession>
<evidence type="ECO:0000256" key="2">
    <source>
        <dbReference type="ARBA" id="ARBA00004370"/>
    </source>
</evidence>
<keyword evidence="8 12" id="KW-1133">Transmembrane helix</keyword>
<feature type="domain" description="HAMP" evidence="14">
    <location>
        <begin position="240"/>
        <end position="292"/>
    </location>
</feature>
<evidence type="ECO:0000256" key="11">
    <source>
        <dbReference type="SAM" id="MobiDB-lite"/>
    </source>
</evidence>
<evidence type="ECO:0000256" key="8">
    <source>
        <dbReference type="ARBA" id="ARBA00022989"/>
    </source>
</evidence>
<keyword evidence="10 12" id="KW-0472">Membrane</keyword>
<evidence type="ECO:0000256" key="10">
    <source>
        <dbReference type="ARBA" id="ARBA00023136"/>
    </source>
</evidence>
<dbReference type="PROSITE" id="PS50109">
    <property type="entry name" value="HIS_KIN"/>
    <property type="match status" value="1"/>
</dbReference>
<feature type="transmembrane region" description="Helical" evidence="12">
    <location>
        <begin position="67"/>
        <end position="87"/>
    </location>
</feature>
<dbReference type="InterPro" id="IPR003660">
    <property type="entry name" value="HAMP_dom"/>
</dbReference>
<evidence type="ECO:0000256" key="1">
    <source>
        <dbReference type="ARBA" id="ARBA00000085"/>
    </source>
</evidence>
<dbReference type="PROSITE" id="PS50885">
    <property type="entry name" value="HAMP"/>
    <property type="match status" value="1"/>
</dbReference>
<feature type="compositionally biased region" description="Basic and acidic residues" evidence="11">
    <location>
        <begin position="18"/>
        <end position="38"/>
    </location>
</feature>
<dbReference type="Proteomes" id="UP001189773">
    <property type="component" value="Unassembled WGS sequence"/>
</dbReference>
<evidence type="ECO:0000259" key="13">
    <source>
        <dbReference type="PROSITE" id="PS50109"/>
    </source>
</evidence>
<dbReference type="InterPro" id="IPR004358">
    <property type="entry name" value="Sig_transdc_His_kin-like_C"/>
</dbReference>
<feature type="region of interest" description="Disordered" evidence="11">
    <location>
        <begin position="18"/>
        <end position="48"/>
    </location>
</feature>
<comment type="caution">
    <text evidence="15">The sequence shown here is derived from an EMBL/GenBank/DDBJ whole genome shotgun (WGS) entry which is preliminary data.</text>
</comment>
<dbReference type="InterPro" id="IPR003594">
    <property type="entry name" value="HATPase_dom"/>
</dbReference>
<dbReference type="PANTHER" id="PTHR45436">
    <property type="entry name" value="SENSOR HISTIDINE KINASE YKOH"/>
    <property type="match status" value="1"/>
</dbReference>
<dbReference type="SUPFAM" id="SSF47384">
    <property type="entry name" value="Homodimeric domain of signal transducing histidine kinase"/>
    <property type="match status" value="1"/>
</dbReference>
<evidence type="ECO:0000256" key="3">
    <source>
        <dbReference type="ARBA" id="ARBA00012438"/>
    </source>
</evidence>
<evidence type="ECO:0000256" key="12">
    <source>
        <dbReference type="SAM" id="Phobius"/>
    </source>
</evidence>
<keyword evidence="5 15" id="KW-0808">Transferase</keyword>
<dbReference type="SMART" id="SM00388">
    <property type="entry name" value="HisKA"/>
    <property type="match status" value="1"/>
</dbReference>
<dbReference type="InterPro" id="IPR036097">
    <property type="entry name" value="HisK_dim/P_sf"/>
</dbReference>
<reference evidence="15 16" key="1">
    <citation type="submission" date="2023-07" db="EMBL/GenBank/DDBJ databases">
        <authorList>
            <person name="Peeters C."/>
        </authorList>
    </citation>
    <scope>NUCLEOTIDE SEQUENCE [LARGE SCALE GENOMIC DNA]</scope>
    <source>
        <strain evidence="15 16">LMG 18095</strain>
    </source>
</reference>
<dbReference type="EC" id="2.7.13.3" evidence="3"/>
<keyword evidence="16" id="KW-1185">Reference proteome</keyword>
<dbReference type="InterPro" id="IPR005467">
    <property type="entry name" value="His_kinase_dom"/>
</dbReference>
<protein>
    <recommendedName>
        <fullName evidence="3">histidine kinase</fullName>
        <ecNumber evidence="3">2.7.13.3</ecNumber>
    </recommendedName>
</protein>
<comment type="catalytic activity">
    <reaction evidence="1">
        <text>ATP + protein L-histidine = ADP + protein N-phospho-L-histidine.</text>
        <dbReference type="EC" id="2.7.13.3"/>
    </reaction>
</comment>
<dbReference type="RefSeq" id="WP_137910816.1">
    <property type="nucleotide sequence ID" value="NZ_CATWDO010000005.1"/>
</dbReference>
<dbReference type="InterPro" id="IPR050428">
    <property type="entry name" value="TCS_sensor_his_kinase"/>
</dbReference>
<gene>
    <name evidence="15" type="primary">sasA_7</name>
    <name evidence="15" type="ORF">LMG18095_01752</name>
</gene>
<dbReference type="InterPro" id="IPR003661">
    <property type="entry name" value="HisK_dim/P_dom"/>
</dbReference>
<sequence>MGDRLAWPWRRHRASLRERTDAVPGADGRDGRDGRDGGGDLADTLPHLEDDATRPAARSLFGEILDWMLAPLLLLWPMSIAVTYLVAKSIANAPYDRALESSAIVLSQQLREVNGRVTLQLPISAREILRADETDNIYYQVLGTNGEFVSGDRDLPLPPEEDANAGGLVQLRDDHIHGAEIRVAYTFVQRPGSGGKPALVQVAETLDKRAQLANEIIKGVILPQFVILPLAVILVWFGLTRGLAPLNAIQERIRARNPGDTSPIDEGAAPQELTPLVASFNDLLGRLEQSVHTQKRFIADAAHQMKTPLAGLRMQAELAQREQSPDELRRTLAHIADSSDRTAHLVKQLLSLARMENMGATDGMVPLDICALSRRVVADWLPKAWAKQIDLGFEEPGPPVTISGNATMLAEMLNNLLDNAIRYTPDGGHVTVRVTTAPFEPFVFIDVDDTGPGIPVAERERVMQRFYRILGTQAEGSGLGLAIVREIVQQHGGDIEVLDNVYQVSPRLAGARFRITLHRCSPSEEPNA</sequence>
<dbReference type="InterPro" id="IPR013727">
    <property type="entry name" value="2CSK_N"/>
</dbReference>
<organism evidence="15 16">
    <name type="scientific">Ralstonia thomasii</name>
    <dbReference type="NCBI Taxonomy" id="3058596"/>
    <lineage>
        <taxon>Bacteria</taxon>
        <taxon>Pseudomonadati</taxon>
        <taxon>Pseudomonadota</taxon>
        <taxon>Betaproteobacteria</taxon>
        <taxon>Burkholderiales</taxon>
        <taxon>Burkholderiaceae</taxon>
        <taxon>Ralstonia</taxon>
    </lineage>
</organism>
<evidence type="ECO:0000256" key="7">
    <source>
        <dbReference type="ARBA" id="ARBA00022777"/>
    </source>
</evidence>
<dbReference type="InterPro" id="IPR036890">
    <property type="entry name" value="HATPase_C_sf"/>
</dbReference>
<feature type="transmembrane region" description="Helical" evidence="12">
    <location>
        <begin position="216"/>
        <end position="239"/>
    </location>
</feature>
<keyword evidence="4" id="KW-0597">Phosphoprotein</keyword>
<keyword evidence="6 12" id="KW-0812">Transmembrane</keyword>
<dbReference type="Gene3D" id="3.30.565.10">
    <property type="entry name" value="Histidine kinase-like ATPase, C-terminal domain"/>
    <property type="match status" value="1"/>
</dbReference>
<dbReference type="GO" id="GO:0016740">
    <property type="term" value="F:transferase activity"/>
    <property type="evidence" value="ECO:0007669"/>
    <property type="project" value="UniProtKB-KW"/>
</dbReference>
<dbReference type="CDD" id="cd00075">
    <property type="entry name" value="HATPase"/>
    <property type="match status" value="1"/>
</dbReference>
<evidence type="ECO:0000256" key="4">
    <source>
        <dbReference type="ARBA" id="ARBA00022553"/>
    </source>
</evidence>
<dbReference type="Gene3D" id="1.10.287.130">
    <property type="match status" value="1"/>
</dbReference>
<dbReference type="PRINTS" id="PR00344">
    <property type="entry name" value="BCTRLSENSOR"/>
</dbReference>
<keyword evidence="9" id="KW-0902">Two-component regulatory system</keyword>
<evidence type="ECO:0000256" key="9">
    <source>
        <dbReference type="ARBA" id="ARBA00023012"/>
    </source>
</evidence>
<evidence type="ECO:0000313" key="16">
    <source>
        <dbReference type="Proteomes" id="UP001189773"/>
    </source>
</evidence>
<dbReference type="Pfam" id="PF00512">
    <property type="entry name" value="HisKA"/>
    <property type="match status" value="1"/>
</dbReference>
<keyword evidence="7" id="KW-0418">Kinase</keyword>
<dbReference type="SMART" id="SM00387">
    <property type="entry name" value="HATPase_c"/>
    <property type="match status" value="1"/>
</dbReference>
<proteinExistence type="predicted"/>
<feature type="domain" description="Histidine kinase" evidence="13">
    <location>
        <begin position="300"/>
        <end position="521"/>
    </location>
</feature>
<dbReference type="Pfam" id="PF02518">
    <property type="entry name" value="HATPase_c"/>
    <property type="match status" value="1"/>
</dbReference>
<evidence type="ECO:0000256" key="6">
    <source>
        <dbReference type="ARBA" id="ARBA00022692"/>
    </source>
</evidence>
<name>A0ABM9JBX1_9RALS</name>
<dbReference type="Pfam" id="PF08521">
    <property type="entry name" value="2CSK_N"/>
    <property type="match status" value="1"/>
</dbReference>
<evidence type="ECO:0000256" key="5">
    <source>
        <dbReference type="ARBA" id="ARBA00022679"/>
    </source>
</evidence>
<dbReference type="SUPFAM" id="SSF55874">
    <property type="entry name" value="ATPase domain of HSP90 chaperone/DNA topoisomerase II/histidine kinase"/>
    <property type="match status" value="1"/>
</dbReference>
<evidence type="ECO:0000259" key="14">
    <source>
        <dbReference type="PROSITE" id="PS50885"/>
    </source>
</evidence>
<comment type="subcellular location">
    <subcellularLocation>
        <location evidence="2">Membrane</location>
    </subcellularLocation>
</comment>
<dbReference type="PANTHER" id="PTHR45436:SF1">
    <property type="entry name" value="SENSOR PROTEIN QSEC"/>
    <property type="match status" value="1"/>
</dbReference>
<dbReference type="CDD" id="cd00082">
    <property type="entry name" value="HisKA"/>
    <property type="match status" value="1"/>
</dbReference>